<dbReference type="GO" id="GO:0005540">
    <property type="term" value="F:hyaluronic acid binding"/>
    <property type="evidence" value="ECO:0007669"/>
    <property type="project" value="InterPro"/>
</dbReference>
<keyword evidence="1" id="KW-0175">Coiled coil</keyword>
<sequence length="1101" mass="121079">MESRKLKRYDSAPLPTGSAAAARAVGAHASNIPRSHVALSGSSHAQAAPPPPTDFASAMAAYERQLDHYYKCMEKDNASLLKLYEVHTSDMAALRTLAKERKFKDIEYTAMEAKTASMDAFLKELMDLTSTGRGLRACNDLNSATNPSKMPTTALTPATVVSMDDVRDAVQKQQHALQEARKKEETLKLVIQALEKKVSALKPKGTPVSTRSQTHKSESKKTDDDTAEENYFLPGTAKQLRDAQRRIRELERQLVRATRDAKDAAVAIEKMKQQSVVDLQTLQRREGELAAMQNLLDSKEQLIAALETEVRNQRSTSEAPKPRPQPGAGYSRINSAPAAAGQHRSGGDMASTSLVVTHHYRLFGGQMYVDGLKFSSESFKDSFLRSVSTLLKIPYGYLTSVEVRTHSEAASIEFDVRHSACIHEDEINFLLLSHDYPELTTFLDKVKAELANRKPLDPNTVRIKELEMALSERMDEIDHLRRSMRSLEASLDRRDTDREVLNTDMDAALRETEITVKEVYEALQATQLEMGELQKALAIKSTQLRLAERAKAAAVDEAALAADKFKTELSTLREQFSASQTAAEQDQKEAVQKALLTHAEEKPELLTSAFHFDVVLPTALARGTLTSLLRDAQKARVLQLLLLCHAAQTAGAVPVVLQSCILSDSAAKLQVTVKLAFYASKRSAEAAMREIAQKVSEGTCNAALEYLRMCSDASKQNAATVAEAQRAVSEAEHRAKVAIAAMQTKTQRIQDMEGAAEAAQLRDIRAQLSSVLPGSSCDASSVVERIGELVLRVTDAESTARHHEEESRRATRQLTDAQQEREQLQQTLSDMTARCTELRVAKEQLSARVSRAENELRDQQTRAVKSEGVLVAKMKRLEADLRAKTEAADADRNRMLDEHKTAAARLAVVEEALAIKETELAELQSKTASSGPGAASSGSAGEVALREALRLAQQERTALARQVREMDTDMNDLSNIQAAMQRELEVAKQELRAKKHDFDLLVKQLIRMEEREKKWTSEQPPSPVSPRMQDNGAELDDVARESLVVLTNSNTTLQQCLRHLQSAVASTGGVSGSSLSNAVDCADAVSGAVAGRGAEREREAW</sequence>
<evidence type="ECO:0000313" key="5">
    <source>
        <dbReference type="Proteomes" id="UP000674318"/>
    </source>
</evidence>
<dbReference type="RefSeq" id="XP_067757441.1">
    <property type="nucleotide sequence ID" value="XM_067901078.1"/>
</dbReference>
<gene>
    <name evidence="4" type="ORF">JKF63_05109</name>
</gene>
<dbReference type="KEGG" id="phet:94291155"/>
<evidence type="ECO:0000259" key="3">
    <source>
        <dbReference type="Pfam" id="PF23398"/>
    </source>
</evidence>
<accession>A0A836IPV3</accession>
<feature type="region of interest" description="Disordered" evidence="2">
    <location>
        <begin position="202"/>
        <end position="229"/>
    </location>
</feature>
<reference evidence="4 5" key="1">
    <citation type="submission" date="2021-02" db="EMBL/GenBank/DDBJ databases">
        <title>Porcisia hertigi Genome sequencing and assembly.</title>
        <authorList>
            <person name="Almutairi H."/>
            <person name="Gatherer D."/>
        </authorList>
    </citation>
    <scope>NUCLEOTIDE SEQUENCE [LARGE SCALE GENOMIC DNA]</scope>
    <source>
        <strain evidence="4 5">C119</strain>
    </source>
</reference>
<feature type="compositionally biased region" description="Basic and acidic residues" evidence="2">
    <location>
        <begin position="215"/>
        <end position="224"/>
    </location>
</feature>
<feature type="domain" description="Flagellar attachment zone protein 1 conserved" evidence="3">
    <location>
        <begin position="355"/>
        <end position="444"/>
    </location>
</feature>
<proteinExistence type="predicted"/>
<evidence type="ECO:0000313" key="4">
    <source>
        <dbReference type="EMBL" id="KAG5505773.1"/>
    </source>
</evidence>
<keyword evidence="5" id="KW-1185">Reference proteome</keyword>
<dbReference type="Proteomes" id="UP000674318">
    <property type="component" value="Chromosome 21"/>
</dbReference>
<dbReference type="GeneID" id="94291155"/>
<organism evidence="4 5">
    <name type="scientific">Porcisia hertigi</name>
    <dbReference type="NCBI Taxonomy" id="2761500"/>
    <lineage>
        <taxon>Eukaryota</taxon>
        <taxon>Discoba</taxon>
        <taxon>Euglenozoa</taxon>
        <taxon>Kinetoplastea</taxon>
        <taxon>Metakinetoplastina</taxon>
        <taxon>Trypanosomatida</taxon>
        <taxon>Trypanosomatidae</taxon>
        <taxon>Leishmaniinae</taxon>
        <taxon>Porcisia</taxon>
    </lineage>
</organism>
<feature type="coiled-coil region" evidence="1">
    <location>
        <begin position="163"/>
        <end position="197"/>
    </location>
</feature>
<feature type="coiled-coil region" evidence="1">
    <location>
        <begin position="970"/>
        <end position="997"/>
    </location>
</feature>
<dbReference type="Pfam" id="PF23398">
    <property type="entry name" value="FAZ1_cons"/>
    <property type="match status" value="1"/>
</dbReference>
<evidence type="ECO:0000256" key="1">
    <source>
        <dbReference type="SAM" id="Coils"/>
    </source>
</evidence>
<name>A0A836IPV3_9TRYP</name>
<dbReference type="OrthoDB" id="267039at2759"/>
<dbReference type="PANTHER" id="PTHR18956">
    <property type="entry name" value="HYALURONAN MEDIATED MOTILITY RECEPTOR"/>
    <property type="match status" value="1"/>
</dbReference>
<evidence type="ECO:0000256" key="2">
    <source>
        <dbReference type="SAM" id="MobiDB-lite"/>
    </source>
</evidence>
<feature type="region of interest" description="Disordered" evidence="2">
    <location>
        <begin position="309"/>
        <end position="348"/>
    </location>
</feature>
<dbReference type="PANTHER" id="PTHR18956:SF6">
    <property type="entry name" value="HYALURONAN MEDIATED MOTILITY RECEPTOR"/>
    <property type="match status" value="1"/>
</dbReference>
<dbReference type="AlphaFoldDB" id="A0A836IPV3"/>
<dbReference type="InterPro" id="IPR026203">
    <property type="entry name" value="IHABP"/>
</dbReference>
<protein>
    <recommendedName>
        <fullName evidence="3">Flagellar attachment zone protein 1 conserved domain-containing protein</fullName>
    </recommendedName>
</protein>
<dbReference type="InterPro" id="IPR056614">
    <property type="entry name" value="FAZ1_cons"/>
</dbReference>
<dbReference type="EMBL" id="JAFJZO010000021">
    <property type="protein sequence ID" value="KAG5505773.1"/>
    <property type="molecule type" value="Genomic_DNA"/>
</dbReference>
<feature type="compositionally biased region" description="Basic and acidic residues" evidence="2">
    <location>
        <begin position="796"/>
        <end position="809"/>
    </location>
</feature>
<comment type="caution">
    <text evidence="4">The sequence shown here is derived from an EMBL/GenBank/DDBJ whole genome shotgun (WGS) entry which is preliminary data.</text>
</comment>
<feature type="region of interest" description="Disordered" evidence="2">
    <location>
        <begin position="796"/>
        <end position="819"/>
    </location>
</feature>